<comment type="caution">
    <text evidence="2">The sequence shown here is derived from an EMBL/GenBank/DDBJ whole genome shotgun (WGS) entry which is preliminary data.</text>
</comment>
<protein>
    <submittedName>
        <fullName evidence="2">Uncharacterized protein</fullName>
    </submittedName>
</protein>
<proteinExistence type="predicted"/>
<evidence type="ECO:0000313" key="2">
    <source>
        <dbReference type="EMBL" id="PIE62460.1"/>
    </source>
</evidence>
<name>A0A2G6MR77_9BACT</name>
<organism evidence="2 3">
    <name type="scientific">Desulfobacter postgatei</name>
    <dbReference type="NCBI Taxonomy" id="2293"/>
    <lineage>
        <taxon>Bacteria</taxon>
        <taxon>Pseudomonadati</taxon>
        <taxon>Thermodesulfobacteriota</taxon>
        <taxon>Desulfobacteria</taxon>
        <taxon>Desulfobacterales</taxon>
        <taxon>Desulfobacteraceae</taxon>
        <taxon>Desulfobacter</taxon>
    </lineage>
</organism>
<sequence>MKLTNPESIQESEKEFIDTINAELDWDVIEQMLLDKHNFEVQDDIEYKDGNLIVYNNEIAYKFDFEIKVPLSVIFNRSGECLSMSTRRTSDRSENSQDMESRNSSTIQTPGTGPDKKKVEAMAVEIADLISEINKNV</sequence>
<reference evidence="2 3" key="1">
    <citation type="submission" date="2017-10" db="EMBL/GenBank/DDBJ databases">
        <title>Novel microbial diversity and functional potential in the marine mammal oral microbiome.</title>
        <authorList>
            <person name="Dudek N.K."/>
            <person name="Sun C.L."/>
            <person name="Burstein D."/>
            <person name="Kantor R.S."/>
            <person name="Aliaga Goltsman D.S."/>
            <person name="Bik E.M."/>
            <person name="Thomas B.C."/>
            <person name="Banfield J.F."/>
            <person name="Relman D.A."/>
        </authorList>
    </citation>
    <scope>NUCLEOTIDE SEQUENCE [LARGE SCALE GENOMIC DNA]</scope>
    <source>
        <strain evidence="2">DOLJORAL78_47_202</strain>
    </source>
</reference>
<feature type="compositionally biased region" description="Polar residues" evidence="1">
    <location>
        <begin position="102"/>
        <end position="111"/>
    </location>
</feature>
<dbReference type="AlphaFoldDB" id="A0A2G6MR77"/>
<evidence type="ECO:0000313" key="3">
    <source>
        <dbReference type="Proteomes" id="UP000231203"/>
    </source>
</evidence>
<dbReference type="EMBL" id="PDTI01000042">
    <property type="protein sequence ID" value="PIE62460.1"/>
    <property type="molecule type" value="Genomic_DNA"/>
</dbReference>
<gene>
    <name evidence="2" type="ORF">CSA25_05050</name>
</gene>
<feature type="compositionally biased region" description="Basic and acidic residues" evidence="1">
    <location>
        <begin position="88"/>
        <end position="101"/>
    </location>
</feature>
<feature type="region of interest" description="Disordered" evidence="1">
    <location>
        <begin position="84"/>
        <end position="117"/>
    </location>
</feature>
<accession>A0A2G6MR77</accession>
<dbReference type="Proteomes" id="UP000231203">
    <property type="component" value="Unassembled WGS sequence"/>
</dbReference>
<evidence type="ECO:0000256" key="1">
    <source>
        <dbReference type="SAM" id="MobiDB-lite"/>
    </source>
</evidence>